<feature type="transmembrane region" description="Helical" evidence="7">
    <location>
        <begin position="694"/>
        <end position="717"/>
    </location>
</feature>
<keyword evidence="5" id="KW-0539">Nucleus</keyword>
<dbReference type="GO" id="GO:0005634">
    <property type="term" value="C:nucleus"/>
    <property type="evidence" value="ECO:0007669"/>
    <property type="project" value="UniProtKB-SubCell"/>
</dbReference>
<evidence type="ECO:0000256" key="2">
    <source>
        <dbReference type="ARBA" id="ARBA00023015"/>
    </source>
</evidence>
<feature type="region of interest" description="Disordered" evidence="6">
    <location>
        <begin position="742"/>
        <end position="769"/>
    </location>
</feature>
<dbReference type="Pfam" id="PF25416">
    <property type="entry name" value="GRHL1_C"/>
    <property type="match status" value="1"/>
</dbReference>
<evidence type="ECO:0000256" key="5">
    <source>
        <dbReference type="ARBA" id="ARBA00023242"/>
    </source>
</evidence>
<dbReference type="Proteomes" id="UP000190312">
    <property type="component" value="Unassembled WGS sequence"/>
</dbReference>
<proteinExistence type="predicted"/>
<feature type="compositionally biased region" description="Pro residues" evidence="6">
    <location>
        <begin position="753"/>
        <end position="762"/>
    </location>
</feature>
<dbReference type="Pfam" id="PF12273">
    <property type="entry name" value="RCR"/>
    <property type="match status" value="1"/>
</dbReference>
<dbReference type="Pfam" id="PF04516">
    <property type="entry name" value="CP2"/>
    <property type="match status" value="1"/>
</dbReference>
<comment type="subcellular location">
    <subcellularLocation>
        <location evidence="1">Nucleus</location>
    </subcellularLocation>
</comment>
<dbReference type="EMBL" id="MKZY01000005">
    <property type="protein sequence ID" value="OOO08311.1"/>
    <property type="molecule type" value="Genomic_DNA"/>
</dbReference>
<dbReference type="PANTHER" id="PTHR11037:SF20">
    <property type="entry name" value="PROTEIN GRAINYHEAD"/>
    <property type="match status" value="1"/>
</dbReference>
<gene>
    <name evidence="9" type="ORF">OAory_01096070</name>
</gene>
<accession>A0A1S9DGV6</accession>
<dbReference type="PROSITE" id="PS51968">
    <property type="entry name" value="GRH_CP2_DB"/>
    <property type="match status" value="1"/>
</dbReference>
<dbReference type="InterPro" id="IPR040167">
    <property type="entry name" value="TF_CP2-like"/>
</dbReference>
<evidence type="ECO:0000256" key="4">
    <source>
        <dbReference type="ARBA" id="ARBA00023163"/>
    </source>
</evidence>
<organism evidence="9 10">
    <name type="scientific">Aspergillus oryzae</name>
    <name type="common">Yellow koji mold</name>
    <dbReference type="NCBI Taxonomy" id="5062"/>
    <lineage>
        <taxon>Eukaryota</taxon>
        <taxon>Fungi</taxon>
        <taxon>Dikarya</taxon>
        <taxon>Ascomycota</taxon>
        <taxon>Pezizomycotina</taxon>
        <taxon>Eurotiomycetes</taxon>
        <taxon>Eurotiomycetidae</taxon>
        <taxon>Eurotiales</taxon>
        <taxon>Aspergillaceae</taxon>
        <taxon>Aspergillus</taxon>
        <taxon>Aspergillus subgen. Circumdati</taxon>
    </lineage>
</organism>
<evidence type="ECO:0000256" key="7">
    <source>
        <dbReference type="SAM" id="Phobius"/>
    </source>
</evidence>
<dbReference type="eggNOG" id="KOG4091">
    <property type="taxonomic scope" value="Eukaryota"/>
</dbReference>
<keyword evidence="2" id="KW-0805">Transcription regulation</keyword>
<evidence type="ECO:0000256" key="1">
    <source>
        <dbReference type="ARBA" id="ARBA00004123"/>
    </source>
</evidence>
<evidence type="ECO:0000259" key="8">
    <source>
        <dbReference type="PROSITE" id="PS51968"/>
    </source>
</evidence>
<dbReference type="InterPro" id="IPR057520">
    <property type="entry name" value="GRHL1/CP2_C"/>
</dbReference>
<name>A0A1S9DGV6_ASPOZ</name>
<feature type="region of interest" description="Disordered" evidence="6">
    <location>
        <begin position="437"/>
        <end position="471"/>
    </location>
</feature>
<dbReference type="PANTHER" id="PTHR11037">
    <property type="entry name" value="TRANSCRIPTION FACTOR CP2"/>
    <property type="match status" value="1"/>
</dbReference>
<dbReference type="InterPro" id="IPR007604">
    <property type="entry name" value="CP2"/>
</dbReference>
<feature type="compositionally biased region" description="Basic and acidic residues" evidence="6">
    <location>
        <begin position="527"/>
        <end position="536"/>
    </location>
</feature>
<keyword evidence="7" id="KW-0812">Transmembrane</keyword>
<keyword evidence="7" id="KW-0472">Membrane</keyword>
<keyword evidence="4" id="KW-0804">Transcription</keyword>
<evidence type="ECO:0000256" key="3">
    <source>
        <dbReference type="ARBA" id="ARBA00023125"/>
    </source>
</evidence>
<dbReference type="VEuPathDB" id="FungiDB:AO090020000693"/>
<evidence type="ECO:0000313" key="9">
    <source>
        <dbReference type="EMBL" id="OOO08311.1"/>
    </source>
</evidence>
<feature type="domain" description="Grh/CP2 DB" evidence="8">
    <location>
        <begin position="212"/>
        <end position="467"/>
    </location>
</feature>
<dbReference type="AlphaFoldDB" id="A0A1S9DGV6"/>
<dbReference type="GO" id="GO:0001228">
    <property type="term" value="F:DNA-binding transcription activator activity, RNA polymerase II-specific"/>
    <property type="evidence" value="ECO:0007669"/>
    <property type="project" value="TreeGrafter"/>
</dbReference>
<keyword evidence="3" id="KW-0238">DNA-binding</keyword>
<dbReference type="OrthoDB" id="7680836at2759"/>
<keyword evidence="7" id="KW-1133">Transmembrane helix</keyword>
<feature type="compositionally biased region" description="Polar residues" evidence="6">
    <location>
        <begin position="459"/>
        <end position="471"/>
    </location>
</feature>
<evidence type="ECO:0000313" key="10">
    <source>
        <dbReference type="Proteomes" id="UP000190312"/>
    </source>
</evidence>
<dbReference type="VEuPathDB" id="FungiDB:AO090020000692"/>
<protein>
    <submittedName>
        <fullName evidence="9">CP2 transcription factor</fullName>
    </submittedName>
</protein>
<comment type="caution">
    <text evidence="9">The sequence shown here is derived from an EMBL/GenBank/DDBJ whole genome shotgun (WGS) entry which is preliminary data.</text>
</comment>
<sequence length="824" mass="92141">MFGKRKTSQKPNEELIREFRNDFPHVFSELSIASTLHPQGLVTHAQPGALQPAPWNEQPSMRSNLVNFVSPTGQPQGLYTPLPDQMCAVLHSPAGDLHTPTVEWNLTSSPSRWTQMLSGQTIRSQDDPLPANIAMFPSVDPSQVFSNANPFAPTFDEPPSVTRYFDHDHREYMAPDECDRKESFATSVRELSTDHSVSLASNVPERVSVHPEIPFRYHVILHAPTAMFDHARDIPVTYLNKAQAYTITVVDSRPPVAPTRPVQYRTRIGIAFEELTHRSNPALCWQLWHDARGGSDAERRGSSPCAVELVALKGGGRETPDPTWHLESASFNQFCVSWTSSGEAHSAECRILVRFHFLSTDFTQSKGVKGVPVRLCAKTERILSPECPPEGETEAEICYCRVKVFRDHGAERKLANDVAHIQKSIERVEKQIARADYHGGALGKKQKRRSVARGPTPSDPTRSMSRSPSVSTPGDLYKVLYDLQQLFSSALSVSVFSLPGDEQDDPDQLAGITLGNHPPSSPGGTDVRGDTDHDGPTEDGLPGRPSRSPVQRSFSITPGKASAADPAPVACFYVQIQKNHRSSTYYHAMYLAQRTVRDLALQLSKLARIDLRGIVRVVHVKRMGLSIIVDDDVIQHLPEGQDMIASFVETPAVNRDLRCRPRFESALLFYLAMVTYCRDRWGNIYRCRSSWHNWGRWVLLAVIIVVALIAFFFYACLSARKRRRHGQRPIYGTGWIPGTQPPPGQWQQQQYPSQPPPAPPGYQPSTEHGYGQNYGSNQGYFGQQQYGSELQQPPNAYARDGVYSPPRDHRRVIRRIDEVPLGVL</sequence>
<evidence type="ECO:0000256" key="6">
    <source>
        <dbReference type="SAM" id="MobiDB-lite"/>
    </source>
</evidence>
<feature type="region of interest" description="Disordered" evidence="6">
    <location>
        <begin position="498"/>
        <end position="564"/>
    </location>
</feature>
<dbReference type="GO" id="GO:0000978">
    <property type="term" value="F:RNA polymerase II cis-regulatory region sequence-specific DNA binding"/>
    <property type="evidence" value="ECO:0007669"/>
    <property type="project" value="TreeGrafter"/>
</dbReference>
<dbReference type="InterPro" id="IPR020999">
    <property type="entry name" value="Chitin_synth_reg_RCR"/>
</dbReference>
<reference evidence="9 10" key="1">
    <citation type="submission" date="2016-10" db="EMBL/GenBank/DDBJ databases">
        <title>Genome sequencing of Aspergillus oryzae BCC7051.</title>
        <authorList>
            <person name="Thammarongtham C."/>
            <person name="Vorapreeda T."/>
            <person name="Nookaew I."/>
            <person name="Srisuk T."/>
            <person name="Land M."/>
            <person name="Jeennor S."/>
            <person name="Laoteng K."/>
        </authorList>
    </citation>
    <scope>NUCLEOTIDE SEQUENCE [LARGE SCALE GENOMIC DNA]</scope>
    <source>
        <strain evidence="9 10">BCC7051</strain>
    </source>
</reference>